<dbReference type="STRING" id="579748.TW81_09885"/>
<organism evidence="2 3">
    <name type="scientific">Vibrio galatheae</name>
    <dbReference type="NCBI Taxonomy" id="579748"/>
    <lineage>
        <taxon>Bacteria</taxon>
        <taxon>Pseudomonadati</taxon>
        <taxon>Pseudomonadota</taxon>
        <taxon>Gammaproteobacteria</taxon>
        <taxon>Vibrionales</taxon>
        <taxon>Vibrionaceae</taxon>
        <taxon>Vibrio</taxon>
    </lineage>
</organism>
<name>A0A0F4NMG9_9VIBR</name>
<comment type="caution">
    <text evidence="2">The sequence shown here is derived from an EMBL/GenBank/DDBJ whole genome shotgun (WGS) entry which is preliminary data.</text>
</comment>
<protein>
    <recommendedName>
        <fullName evidence="1">Transcriptional repressor NrdR-like N-terminal domain-containing protein</fullName>
    </recommendedName>
</protein>
<dbReference type="AlphaFoldDB" id="A0A0F4NMG9"/>
<dbReference type="EMBL" id="JXXV01000016">
    <property type="protein sequence ID" value="KJY83296.1"/>
    <property type="molecule type" value="Genomic_DNA"/>
</dbReference>
<dbReference type="Pfam" id="PF22811">
    <property type="entry name" value="Zn_ribbon_NrdR"/>
    <property type="match status" value="1"/>
</dbReference>
<dbReference type="Proteomes" id="UP000033673">
    <property type="component" value="Unassembled WGS sequence"/>
</dbReference>
<proteinExistence type="predicted"/>
<accession>A0A0F4NMG9</accession>
<feature type="domain" description="Transcriptional repressor NrdR-like N-terminal" evidence="1">
    <location>
        <begin position="1"/>
        <end position="39"/>
    </location>
</feature>
<dbReference type="InterPro" id="IPR055173">
    <property type="entry name" value="NrdR-like_N"/>
</dbReference>
<gene>
    <name evidence="2" type="ORF">TW81_09885</name>
</gene>
<evidence type="ECO:0000259" key="1">
    <source>
        <dbReference type="Pfam" id="PF22811"/>
    </source>
</evidence>
<evidence type="ECO:0000313" key="3">
    <source>
        <dbReference type="Proteomes" id="UP000033673"/>
    </source>
</evidence>
<dbReference type="PATRIC" id="fig|579748.3.peg.2031"/>
<dbReference type="RefSeq" id="WP_031495926.1">
    <property type="nucleotide sequence ID" value="NZ_JXXV01000016.1"/>
</dbReference>
<reference evidence="2 3" key="1">
    <citation type="journal article" date="2015" name="BMC Genomics">
        <title>Genome mining reveals unlocked bioactive potential of marine Gram-negative bacteria.</title>
        <authorList>
            <person name="Machado H."/>
            <person name="Sonnenschein E.C."/>
            <person name="Melchiorsen J."/>
            <person name="Gram L."/>
        </authorList>
    </citation>
    <scope>NUCLEOTIDE SEQUENCE [LARGE SCALE GENOMIC DNA]</scope>
    <source>
        <strain evidence="2 3">S2757</strain>
    </source>
</reference>
<sequence>MWCPKCGCEKSKVVHTEKANNVRRWRRCVECGYPFITREIMECDDQDVKYARYTKLDDKQIGLFEDEH</sequence>
<keyword evidence="3" id="KW-1185">Reference proteome</keyword>
<evidence type="ECO:0000313" key="2">
    <source>
        <dbReference type="EMBL" id="KJY83296.1"/>
    </source>
</evidence>